<protein>
    <submittedName>
        <fullName evidence="3">Uncharacterized protein</fullName>
    </submittedName>
</protein>
<dbReference type="WBParaSite" id="Gr19_v10_g15306.t1">
    <property type="protein sequence ID" value="Gr19_v10_g15306.t1"/>
    <property type="gene ID" value="Gr19_v10_g15306"/>
</dbReference>
<dbReference type="Proteomes" id="UP000887572">
    <property type="component" value="Unplaced"/>
</dbReference>
<keyword evidence="1" id="KW-0812">Transmembrane</keyword>
<name>A0A914H8Y2_GLORO</name>
<keyword evidence="1" id="KW-1133">Transmembrane helix</keyword>
<sequence length="83" mass="9613">MIKNTHQLTVRYQLNENIQTGQQLAPNFICHFISVLLAFLLVMNGALQIVIDLDKLALFMQLLCIFHSINHFMLPITMIKWGE</sequence>
<organism evidence="2 3">
    <name type="scientific">Globodera rostochiensis</name>
    <name type="common">Golden nematode worm</name>
    <name type="synonym">Heterodera rostochiensis</name>
    <dbReference type="NCBI Taxonomy" id="31243"/>
    <lineage>
        <taxon>Eukaryota</taxon>
        <taxon>Metazoa</taxon>
        <taxon>Ecdysozoa</taxon>
        <taxon>Nematoda</taxon>
        <taxon>Chromadorea</taxon>
        <taxon>Rhabditida</taxon>
        <taxon>Tylenchina</taxon>
        <taxon>Tylenchomorpha</taxon>
        <taxon>Tylenchoidea</taxon>
        <taxon>Heteroderidae</taxon>
        <taxon>Heteroderinae</taxon>
        <taxon>Globodera</taxon>
    </lineage>
</organism>
<keyword evidence="2" id="KW-1185">Reference proteome</keyword>
<proteinExistence type="predicted"/>
<dbReference type="AlphaFoldDB" id="A0A914H8Y2"/>
<feature type="transmembrane region" description="Helical" evidence="1">
    <location>
        <begin position="28"/>
        <end position="51"/>
    </location>
</feature>
<evidence type="ECO:0000256" key="1">
    <source>
        <dbReference type="SAM" id="Phobius"/>
    </source>
</evidence>
<keyword evidence="1" id="KW-0472">Membrane</keyword>
<reference evidence="3" key="1">
    <citation type="submission" date="2022-11" db="UniProtKB">
        <authorList>
            <consortium name="WormBaseParasite"/>
        </authorList>
    </citation>
    <scope>IDENTIFICATION</scope>
</reference>
<accession>A0A914H8Y2</accession>
<evidence type="ECO:0000313" key="2">
    <source>
        <dbReference type="Proteomes" id="UP000887572"/>
    </source>
</evidence>
<evidence type="ECO:0000313" key="3">
    <source>
        <dbReference type="WBParaSite" id="Gr19_v10_g15306.t1"/>
    </source>
</evidence>